<dbReference type="EMBL" id="JAAOAR010001560">
    <property type="protein sequence ID" value="KAF5563995.1"/>
    <property type="molecule type" value="Genomic_DNA"/>
</dbReference>
<evidence type="ECO:0000313" key="1">
    <source>
        <dbReference type="EMBL" id="KAF5563995.1"/>
    </source>
</evidence>
<feature type="non-terminal residue" evidence="1">
    <location>
        <position position="1"/>
    </location>
</feature>
<name>A0A8H5NGX7_9HYPO</name>
<reference evidence="1 2" key="1">
    <citation type="submission" date="2020-05" db="EMBL/GenBank/DDBJ databases">
        <title>Identification and distribution of gene clusters putatively required for synthesis of sphingolipid metabolism inhibitors in phylogenetically diverse species of the filamentous fungus Fusarium.</title>
        <authorList>
            <person name="Kim H.-S."/>
            <person name="Busman M."/>
            <person name="Brown D.W."/>
            <person name="Divon H."/>
            <person name="Uhlig S."/>
            <person name="Proctor R.H."/>
        </authorList>
    </citation>
    <scope>NUCLEOTIDE SEQUENCE [LARGE SCALE GENOMIC DNA]</scope>
    <source>
        <strain evidence="1 2">NRRL 25211</strain>
    </source>
</reference>
<comment type="caution">
    <text evidence="1">The sequence shown here is derived from an EMBL/GenBank/DDBJ whole genome shotgun (WGS) entry which is preliminary data.</text>
</comment>
<keyword evidence="2" id="KW-1185">Reference proteome</keyword>
<gene>
    <name evidence="1" type="ORF">FPANT_14201</name>
</gene>
<dbReference type="AlphaFoldDB" id="A0A8H5NGX7"/>
<evidence type="ECO:0000313" key="2">
    <source>
        <dbReference type="Proteomes" id="UP000544095"/>
    </source>
</evidence>
<sequence length="78" mass="9164">PPTEKASERARRLSPLRQIIIADEPYFEFNIYPVRQHEFIASKTELLIHLIFSLRQPDLKKFITPLIKLIIAIFFGTI</sequence>
<dbReference type="Proteomes" id="UP000544095">
    <property type="component" value="Unassembled WGS sequence"/>
</dbReference>
<accession>A0A8H5NGX7</accession>
<proteinExistence type="predicted"/>
<organism evidence="1 2">
    <name type="scientific">Fusarium pseudoanthophilum</name>
    <dbReference type="NCBI Taxonomy" id="48495"/>
    <lineage>
        <taxon>Eukaryota</taxon>
        <taxon>Fungi</taxon>
        <taxon>Dikarya</taxon>
        <taxon>Ascomycota</taxon>
        <taxon>Pezizomycotina</taxon>
        <taxon>Sordariomycetes</taxon>
        <taxon>Hypocreomycetidae</taxon>
        <taxon>Hypocreales</taxon>
        <taxon>Nectriaceae</taxon>
        <taxon>Fusarium</taxon>
        <taxon>Fusarium fujikuroi species complex</taxon>
    </lineage>
</organism>
<protein>
    <submittedName>
        <fullName evidence="1">Uncharacterized protein</fullName>
    </submittedName>
</protein>